<feature type="region of interest" description="Disordered" evidence="1">
    <location>
        <begin position="1"/>
        <end position="24"/>
    </location>
</feature>
<keyword evidence="3" id="KW-1185">Reference proteome</keyword>
<organism evidence="2 3">
    <name type="scientific">Phytophthora oleae</name>
    <dbReference type="NCBI Taxonomy" id="2107226"/>
    <lineage>
        <taxon>Eukaryota</taxon>
        <taxon>Sar</taxon>
        <taxon>Stramenopiles</taxon>
        <taxon>Oomycota</taxon>
        <taxon>Peronosporomycetes</taxon>
        <taxon>Peronosporales</taxon>
        <taxon>Peronosporaceae</taxon>
        <taxon>Phytophthora</taxon>
    </lineage>
</organism>
<protein>
    <submittedName>
        <fullName evidence="2">Uncharacterized protein</fullName>
    </submittedName>
</protein>
<gene>
    <name evidence="2" type="ORF">V7S43_009556</name>
</gene>
<accession>A0ABD3FGX1</accession>
<dbReference type="EMBL" id="JBIMZQ010000020">
    <property type="protein sequence ID" value="KAL3665521.1"/>
    <property type="molecule type" value="Genomic_DNA"/>
</dbReference>
<reference evidence="2 3" key="1">
    <citation type="submission" date="2024-09" db="EMBL/GenBank/DDBJ databases">
        <title>Genome sequencing and assembly of Phytophthora oleae, isolate VK10A, causative agent of rot of olive drupes.</title>
        <authorList>
            <person name="Conti Taguali S."/>
            <person name="Riolo M."/>
            <person name="La Spada F."/>
            <person name="Cacciola S.O."/>
            <person name="Dionisio G."/>
        </authorList>
    </citation>
    <scope>NUCLEOTIDE SEQUENCE [LARGE SCALE GENOMIC DNA]</scope>
    <source>
        <strain evidence="2 3">VK10A</strain>
    </source>
</reference>
<sequence length="139" mass="14938">MQRPSEPKRYMSASMGPSHRSDWNVLPKSVRTIGASVLARAPRCGAGRQTVDERKRASATSTTYTRTPRSGRLSQGVFQSSRLKPSGWLAGGQFGQTRACGEGSIADVPRELLVVTTVVPTVQHIAPEATSVRTVSLTT</sequence>
<dbReference type="Proteomes" id="UP001632037">
    <property type="component" value="Unassembled WGS sequence"/>
</dbReference>
<dbReference type="AlphaFoldDB" id="A0ABD3FGX1"/>
<feature type="compositionally biased region" description="Low complexity" evidence="1">
    <location>
        <begin position="58"/>
        <end position="72"/>
    </location>
</feature>
<evidence type="ECO:0000313" key="3">
    <source>
        <dbReference type="Proteomes" id="UP001632037"/>
    </source>
</evidence>
<evidence type="ECO:0000256" key="1">
    <source>
        <dbReference type="SAM" id="MobiDB-lite"/>
    </source>
</evidence>
<comment type="caution">
    <text evidence="2">The sequence shown here is derived from an EMBL/GenBank/DDBJ whole genome shotgun (WGS) entry which is preliminary data.</text>
</comment>
<feature type="region of interest" description="Disordered" evidence="1">
    <location>
        <begin position="41"/>
        <end position="78"/>
    </location>
</feature>
<name>A0ABD3FGX1_9STRA</name>
<evidence type="ECO:0000313" key="2">
    <source>
        <dbReference type="EMBL" id="KAL3665521.1"/>
    </source>
</evidence>
<proteinExistence type="predicted"/>